<dbReference type="PATRIC" id="fig|66969.6.peg.3259"/>
<dbReference type="AlphaFoldDB" id="A0A0W1A0Z5"/>
<evidence type="ECO:0000313" key="1">
    <source>
        <dbReference type="EMBL" id="KTD74950.1"/>
    </source>
</evidence>
<keyword evidence="2" id="KW-1185">Reference proteome</keyword>
<dbReference type="STRING" id="66969.Lwal_2991"/>
<gene>
    <name evidence="1" type="ORF">Lwal_2991</name>
</gene>
<dbReference type="RefSeq" id="WP_058481595.1">
    <property type="nucleotide sequence ID" value="NZ_CAAAIQ010000022.1"/>
</dbReference>
<accession>A0A0W1A0Z5</accession>
<name>A0A0W1A0Z5_9GAMM</name>
<sequence length="428" mass="49183">MLESIKKLIATVPKSESGAIDLSKATRIAEGGTHILYRFPDAPFVIKVMKQNPNPKEIEELVKKYVVLYECFDKDGKHRCIREQHLTHPVLLPGQKDPQDAALSIVPYETCFRSKIKFDFKIMPAELDPYLLEHHQELFNKVNKSCINNPSAELGFEFNEYGVIDPTIGAILQRLDQDPGLRGVMVEFLNHYRDFYQKTNIILDAMGFENILFFKDESDSWQFKIGSVIKHDTGKYTQALFVAVHSGAEVNFTSFVNFTHAYFSPANIRAVNVCAMKLGIEPVINDVRIDTRDLCKLPQNLSVGERMLAYARHGDFETLNKILQENKDTLKFEIRDFWAYELIADEYINHGQAIIDLKKYLDAVRHLPIVLPENLDDAQRVKAAKAAIIDRHSMLDRKWLLHKELVTFFSSSKLEHVDQTPMERNLLV</sequence>
<proteinExistence type="predicted"/>
<protein>
    <submittedName>
        <fullName evidence="1">Uncharacterized protein</fullName>
    </submittedName>
</protein>
<dbReference type="Proteomes" id="UP000054729">
    <property type="component" value="Unassembled WGS sequence"/>
</dbReference>
<evidence type="ECO:0000313" key="2">
    <source>
        <dbReference type="Proteomes" id="UP000054729"/>
    </source>
</evidence>
<reference evidence="1 2" key="1">
    <citation type="submission" date="2015-11" db="EMBL/GenBank/DDBJ databases">
        <title>Genomic analysis of 38 Legionella species identifies large and diverse effector repertoires.</title>
        <authorList>
            <person name="Burstein D."/>
            <person name="Amaro F."/>
            <person name="Zusman T."/>
            <person name="Lifshitz Z."/>
            <person name="Cohen O."/>
            <person name="Gilbert J.A."/>
            <person name="Pupko T."/>
            <person name="Shuman H.A."/>
            <person name="Segal G."/>
        </authorList>
    </citation>
    <scope>NUCLEOTIDE SEQUENCE [LARGE SCALE GENOMIC DNA]</scope>
    <source>
        <strain evidence="1 2">ATCC 51914</strain>
    </source>
</reference>
<comment type="caution">
    <text evidence="1">The sequence shown here is derived from an EMBL/GenBank/DDBJ whole genome shotgun (WGS) entry which is preliminary data.</text>
</comment>
<organism evidence="1 2">
    <name type="scientific">Legionella waltersii</name>
    <dbReference type="NCBI Taxonomy" id="66969"/>
    <lineage>
        <taxon>Bacteria</taxon>
        <taxon>Pseudomonadati</taxon>
        <taxon>Pseudomonadota</taxon>
        <taxon>Gammaproteobacteria</taxon>
        <taxon>Legionellales</taxon>
        <taxon>Legionellaceae</taxon>
        <taxon>Legionella</taxon>
    </lineage>
</organism>
<dbReference type="EMBL" id="LNZB01000060">
    <property type="protein sequence ID" value="KTD74950.1"/>
    <property type="molecule type" value="Genomic_DNA"/>
</dbReference>